<keyword evidence="2" id="KW-1185">Reference proteome</keyword>
<sequence>MPITHDDGAATWKIGEPYDTYRASRHGNTVIRPAVHHDGTHPCVITSAPCRPGTRRIPIAHLTRTGPWPNTDDDNTWPETCTHCGWHYRLAPVYLGSDKCVGLYGIAWTSRGFWP</sequence>
<comment type="caution">
    <text evidence="1">The sequence shown here is derived from an EMBL/GenBank/DDBJ whole genome shotgun (WGS) entry which is preliminary data.</text>
</comment>
<name>A0A3S3UKK3_9ACTN</name>
<dbReference type="AlphaFoldDB" id="A0A3S3UKK3"/>
<protein>
    <submittedName>
        <fullName evidence="1">Uncharacterized protein</fullName>
    </submittedName>
</protein>
<organism evidence="1 2">
    <name type="scientific">Streptomyces antnestii</name>
    <dbReference type="NCBI Taxonomy" id="2494256"/>
    <lineage>
        <taxon>Bacteria</taxon>
        <taxon>Bacillati</taxon>
        <taxon>Actinomycetota</taxon>
        <taxon>Actinomycetes</taxon>
        <taxon>Kitasatosporales</taxon>
        <taxon>Streptomycetaceae</taxon>
        <taxon>Streptomyces</taxon>
    </lineage>
</organism>
<reference evidence="1 2" key="1">
    <citation type="submission" date="2019-01" db="EMBL/GenBank/DDBJ databases">
        <title>Genome sequences of Streptomyces and Rhizobium isolates collected from root and soil.</title>
        <authorList>
            <person name="Chhettri S."/>
            <person name="Sevigny J.L."/>
            <person name="Sen A."/>
            <person name="Ennis N."/>
            <person name="Tisa L."/>
        </authorList>
    </citation>
    <scope>NUCLEOTIDE SEQUENCE [LARGE SCALE GENOMIC DNA]</scope>
    <source>
        <strain evidence="1 2">San01</strain>
    </source>
</reference>
<proteinExistence type="predicted"/>
<evidence type="ECO:0000313" key="2">
    <source>
        <dbReference type="Proteomes" id="UP000283128"/>
    </source>
</evidence>
<accession>A0A3S3UKK3</accession>
<dbReference type="RefSeq" id="WP_127826655.1">
    <property type="nucleotide sequence ID" value="NZ_RZYA01000001.1"/>
</dbReference>
<evidence type="ECO:0000313" key="1">
    <source>
        <dbReference type="EMBL" id="RVU29069.1"/>
    </source>
</evidence>
<gene>
    <name evidence="1" type="ORF">EOT10_04405</name>
</gene>
<dbReference type="EMBL" id="RZYA01000001">
    <property type="protein sequence ID" value="RVU29069.1"/>
    <property type="molecule type" value="Genomic_DNA"/>
</dbReference>
<dbReference type="Proteomes" id="UP000283128">
    <property type="component" value="Unassembled WGS sequence"/>
</dbReference>